<dbReference type="GO" id="GO:0003723">
    <property type="term" value="F:RNA binding"/>
    <property type="evidence" value="ECO:0007669"/>
    <property type="project" value="TreeGrafter"/>
</dbReference>
<dbReference type="Proteomes" id="UP000694925">
    <property type="component" value="Unplaced"/>
</dbReference>
<dbReference type="Pfam" id="PF00380">
    <property type="entry name" value="Ribosomal_S9"/>
    <property type="match status" value="1"/>
</dbReference>
<dbReference type="InterPro" id="IPR020574">
    <property type="entry name" value="Ribosomal_uS9_CS"/>
</dbReference>
<evidence type="ECO:0000313" key="11">
    <source>
        <dbReference type="RefSeq" id="XP_017876838.1"/>
    </source>
</evidence>
<dbReference type="Gene3D" id="3.30.230.10">
    <property type="match status" value="1"/>
</dbReference>
<reference evidence="11" key="1">
    <citation type="submission" date="2025-08" db="UniProtKB">
        <authorList>
            <consortium name="RefSeq"/>
        </authorList>
    </citation>
    <scope>IDENTIFICATION</scope>
    <source>
        <tissue evidence="11">Whole body</tissue>
    </source>
</reference>
<dbReference type="SUPFAM" id="SSF54211">
    <property type="entry name" value="Ribosomal protein S5 domain 2-like"/>
    <property type="match status" value="1"/>
</dbReference>
<dbReference type="InterPro" id="IPR014721">
    <property type="entry name" value="Ribsml_uS5_D2-typ_fold_subgr"/>
</dbReference>
<keyword evidence="6 9" id="KW-0687">Ribonucleoprotein</keyword>
<comment type="similarity">
    <text evidence="2 9">Belongs to the universal ribosomal protein uS9 family.</text>
</comment>
<dbReference type="PROSITE" id="PS00360">
    <property type="entry name" value="RIBOSOMAL_S9"/>
    <property type="match status" value="1"/>
</dbReference>
<dbReference type="RefSeq" id="XP_017876838.1">
    <property type="nucleotide sequence ID" value="XM_018021349.2"/>
</dbReference>
<dbReference type="AlphaFoldDB" id="A0AAJ7IUG6"/>
<organism evidence="10 11">
    <name type="scientific">Ceratina calcarata</name>
    <dbReference type="NCBI Taxonomy" id="156304"/>
    <lineage>
        <taxon>Eukaryota</taxon>
        <taxon>Metazoa</taxon>
        <taxon>Ecdysozoa</taxon>
        <taxon>Arthropoda</taxon>
        <taxon>Hexapoda</taxon>
        <taxon>Insecta</taxon>
        <taxon>Pterygota</taxon>
        <taxon>Neoptera</taxon>
        <taxon>Endopterygota</taxon>
        <taxon>Hymenoptera</taxon>
        <taxon>Apocrita</taxon>
        <taxon>Aculeata</taxon>
        <taxon>Apoidea</taxon>
        <taxon>Anthophila</taxon>
        <taxon>Apidae</taxon>
        <taxon>Ceratina</taxon>
        <taxon>Zadontomerus</taxon>
    </lineage>
</organism>
<evidence type="ECO:0000256" key="6">
    <source>
        <dbReference type="ARBA" id="ARBA00023274"/>
    </source>
</evidence>
<proteinExistence type="inferred from homology"/>
<dbReference type="FunFam" id="3.30.230.10:FF:000035">
    <property type="entry name" value="28S ribosomal protein S9, mitochondrial"/>
    <property type="match status" value="1"/>
</dbReference>
<evidence type="ECO:0000256" key="8">
    <source>
        <dbReference type="ARBA" id="ARBA00076042"/>
    </source>
</evidence>
<evidence type="ECO:0000256" key="7">
    <source>
        <dbReference type="ARBA" id="ARBA00039318"/>
    </source>
</evidence>
<evidence type="ECO:0000313" key="10">
    <source>
        <dbReference type="Proteomes" id="UP000694925"/>
    </source>
</evidence>
<dbReference type="PANTHER" id="PTHR21569">
    <property type="entry name" value="RIBOSOMAL PROTEIN S9"/>
    <property type="match status" value="1"/>
</dbReference>
<dbReference type="InterPro" id="IPR020568">
    <property type="entry name" value="Ribosomal_Su5_D2-typ_SF"/>
</dbReference>
<evidence type="ECO:0000256" key="4">
    <source>
        <dbReference type="ARBA" id="ARBA00022980"/>
    </source>
</evidence>
<accession>A0AAJ7IUG6</accession>
<dbReference type="GO" id="GO:0003735">
    <property type="term" value="F:structural constituent of ribosome"/>
    <property type="evidence" value="ECO:0007669"/>
    <property type="project" value="InterPro"/>
</dbReference>
<dbReference type="GO" id="GO:0005743">
    <property type="term" value="C:mitochondrial inner membrane"/>
    <property type="evidence" value="ECO:0007669"/>
    <property type="project" value="UniProtKB-ARBA"/>
</dbReference>
<evidence type="ECO:0000256" key="5">
    <source>
        <dbReference type="ARBA" id="ARBA00023128"/>
    </source>
</evidence>
<evidence type="ECO:0000256" key="9">
    <source>
        <dbReference type="RuleBase" id="RU003815"/>
    </source>
</evidence>
<keyword evidence="3" id="KW-0809">Transit peptide</keyword>
<sequence>MRMAVSMFTRLLNIRNVMNINNFNAAGSSISIIQRSDVISKSYSSVTSQGEEDVNLLLSDEIYRQKVSEKKLNKAMKAYMQRSKDYKEFIERQVAEYNIGKRHLANMMGLNPEEISKKDIKESIEYLFPSGIYDKLARPMMIPPEELHKRKEAEFDESGRPHHFLFYTAKPNYYEILHKIAGSMIYLNKIEDKKVAMNIELTPENKINLVGFNWLSKIELETLLLEELKPEEYEYFVKSMDILVDHPLSKHVESFVMTYRKQLTTITKKAEIPKLEYDSNNRPFIVAISGRKSAKSEVKIIGEGSGNITINGKDITYFDNIQCREQIIFPLIFTHMNGKIDIEAKVYGGGPSGQAGAIRHAISKALRSFVDEQMIEKMRLAGLLTVDWRKRERKKWGQEGARRRFTWKKR</sequence>
<keyword evidence="10" id="KW-1185">Reference proteome</keyword>
<keyword evidence="4 9" id="KW-0689">Ribosomal protein</keyword>
<dbReference type="GO" id="GO:0006412">
    <property type="term" value="P:translation"/>
    <property type="evidence" value="ECO:0007669"/>
    <property type="project" value="InterPro"/>
</dbReference>
<protein>
    <recommendedName>
        <fullName evidence="7">Small ribosomal subunit protein uS9m</fullName>
    </recommendedName>
    <alternativeName>
        <fullName evidence="8">28S ribosomal protein S9, mitochondrial</fullName>
    </alternativeName>
</protein>
<gene>
    <name evidence="11" type="primary">LOC108623069</name>
</gene>
<dbReference type="GO" id="GO:0005763">
    <property type="term" value="C:mitochondrial small ribosomal subunit"/>
    <property type="evidence" value="ECO:0007669"/>
    <property type="project" value="TreeGrafter"/>
</dbReference>
<evidence type="ECO:0000256" key="1">
    <source>
        <dbReference type="ARBA" id="ARBA00004173"/>
    </source>
</evidence>
<dbReference type="InterPro" id="IPR000754">
    <property type="entry name" value="Ribosomal_uS9"/>
</dbReference>
<name>A0AAJ7IUG6_9HYME</name>
<dbReference type="PANTHER" id="PTHR21569:SF1">
    <property type="entry name" value="SMALL RIBOSOMAL SUBUNIT PROTEIN US9M"/>
    <property type="match status" value="1"/>
</dbReference>
<keyword evidence="5" id="KW-0496">Mitochondrion</keyword>
<evidence type="ECO:0000256" key="2">
    <source>
        <dbReference type="ARBA" id="ARBA00005251"/>
    </source>
</evidence>
<comment type="subcellular location">
    <subcellularLocation>
        <location evidence="1">Mitochondrion</location>
    </subcellularLocation>
</comment>
<dbReference type="GeneID" id="108623069"/>
<evidence type="ECO:0000256" key="3">
    <source>
        <dbReference type="ARBA" id="ARBA00022946"/>
    </source>
</evidence>